<dbReference type="InterPro" id="IPR005131">
    <property type="entry name" value="Ser_deHydtase_bsu"/>
</dbReference>
<keyword evidence="7 11" id="KW-0408">Iron</keyword>
<sequence length="457" mass="48524">MSLSVFDLFKVGIGPSSSHTVGPMRAAYLFVEHLRGTRTLPRVEQVRCELFGSLGATGHGHGSVKAVVLGLAGEQPHLVDPVAAEPQVQAAREEARLSLGGEHKIDFDVDEDVVLHRNTRLDFHSNGMVFEAFDEDGARLDRREYYSVGGGFVLDEDEAGRPVLVEDDTPVHHPFSTGEQLLAHTTATGSRISDVVLANERTWRPEAETRAGLLHIWSVMQECVEQGVHTGGTLPGGLKVRRRARELRASLEASAGESDAAQAMEWVTLFALAVNEQNAAGGRVVTAPTNGAAGIVPAVLHYAQRYLPGFDDDAAVRFLLTAGAIGVLFKENASISGAEVGCQGEVGSACSMAAAGLAELLGGTPEQVENAAEIGIEHNLGLTCDPVGGLVQIPCIERNAVAAIKAITAARMALRGDGHHHVSLDKAIKTMRETGADMKDKYKETARGGLALNIVEC</sequence>
<evidence type="ECO:0000256" key="3">
    <source>
        <dbReference type="ARBA" id="ARBA00008636"/>
    </source>
</evidence>
<dbReference type="PANTHER" id="PTHR30182:SF1">
    <property type="entry name" value="L-SERINE DEHYDRATASE 1"/>
    <property type="match status" value="1"/>
</dbReference>
<keyword evidence="15" id="KW-1185">Reference proteome</keyword>
<dbReference type="RefSeq" id="WP_380672933.1">
    <property type="nucleotide sequence ID" value="NZ_JBHTCJ010000020.1"/>
</dbReference>
<dbReference type="GO" id="GO:0003941">
    <property type="term" value="F:L-serine ammonia-lyase activity"/>
    <property type="evidence" value="ECO:0007669"/>
    <property type="project" value="UniProtKB-EC"/>
</dbReference>
<dbReference type="InterPro" id="IPR004644">
    <property type="entry name" value="Fe-S_L-Ser_mono"/>
</dbReference>
<evidence type="ECO:0000259" key="12">
    <source>
        <dbReference type="Pfam" id="PF03313"/>
    </source>
</evidence>
<evidence type="ECO:0000256" key="7">
    <source>
        <dbReference type="ARBA" id="ARBA00023004"/>
    </source>
</evidence>
<comment type="similarity">
    <text evidence="3 11">Belongs to the iron-sulfur dependent L-serine dehydratase family.</text>
</comment>
<evidence type="ECO:0000256" key="1">
    <source>
        <dbReference type="ARBA" id="ARBA00001966"/>
    </source>
</evidence>
<evidence type="ECO:0000256" key="4">
    <source>
        <dbReference type="ARBA" id="ARBA00022432"/>
    </source>
</evidence>
<dbReference type="Pfam" id="PF03315">
    <property type="entry name" value="SDH_beta"/>
    <property type="match status" value="1"/>
</dbReference>
<evidence type="ECO:0000313" key="14">
    <source>
        <dbReference type="EMBL" id="MFC7344796.1"/>
    </source>
</evidence>
<feature type="domain" description="Serine dehydratase beta chain" evidence="13">
    <location>
        <begin position="4"/>
        <end position="158"/>
    </location>
</feature>
<dbReference type="PANTHER" id="PTHR30182">
    <property type="entry name" value="L-SERINE DEHYDRATASE"/>
    <property type="match status" value="1"/>
</dbReference>
<keyword evidence="6 11" id="KW-0479">Metal-binding</keyword>
<dbReference type="InterPro" id="IPR051318">
    <property type="entry name" value="Fe-S_L-Ser"/>
</dbReference>
<dbReference type="InterPro" id="IPR005130">
    <property type="entry name" value="Ser_deHydtase-like_asu"/>
</dbReference>
<accession>A0ABW2LVZ2</accession>
<keyword evidence="4 11" id="KW-0312">Gluconeogenesis</keyword>
<comment type="catalytic activity">
    <reaction evidence="10 11">
        <text>L-serine = pyruvate + NH4(+)</text>
        <dbReference type="Rhea" id="RHEA:19169"/>
        <dbReference type="ChEBI" id="CHEBI:15361"/>
        <dbReference type="ChEBI" id="CHEBI:28938"/>
        <dbReference type="ChEBI" id="CHEBI:33384"/>
        <dbReference type="EC" id="4.3.1.17"/>
    </reaction>
</comment>
<evidence type="ECO:0000256" key="8">
    <source>
        <dbReference type="ARBA" id="ARBA00023014"/>
    </source>
</evidence>
<proteinExistence type="inferred from homology"/>
<keyword evidence="5 11" id="KW-0004">4Fe-4S</keyword>
<comment type="caution">
    <text evidence="14">The sequence shown here is derived from an EMBL/GenBank/DDBJ whole genome shotgun (WGS) entry which is preliminary data.</text>
</comment>
<evidence type="ECO:0000256" key="2">
    <source>
        <dbReference type="ARBA" id="ARBA00004742"/>
    </source>
</evidence>
<protein>
    <recommendedName>
        <fullName evidence="11">L-serine dehydratase</fullName>
        <ecNumber evidence="11">4.3.1.17</ecNumber>
    </recommendedName>
</protein>
<evidence type="ECO:0000259" key="13">
    <source>
        <dbReference type="Pfam" id="PF03315"/>
    </source>
</evidence>
<organism evidence="14 15">
    <name type="scientific">Saccharopolyspora griseoalba</name>
    <dbReference type="NCBI Taxonomy" id="1431848"/>
    <lineage>
        <taxon>Bacteria</taxon>
        <taxon>Bacillati</taxon>
        <taxon>Actinomycetota</taxon>
        <taxon>Actinomycetes</taxon>
        <taxon>Pseudonocardiales</taxon>
        <taxon>Pseudonocardiaceae</taxon>
        <taxon>Saccharopolyspora</taxon>
    </lineage>
</organism>
<evidence type="ECO:0000256" key="5">
    <source>
        <dbReference type="ARBA" id="ARBA00022485"/>
    </source>
</evidence>
<gene>
    <name evidence="14" type="ORF">ACFQRI_25590</name>
</gene>
<evidence type="ECO:0000256" key="10">
    <source>
        <dbReference type="ARBA" id="ARBA00049406"/>
    </source>
</evidence>
<dbReference type="Pfam" id="PF03313">
    <property type="entry name" value="SDH_alpha"/>
    <property type="match status" value="1"/>
</dbReference>
<comment type="cofactor">
    <cofactor evidence="1 11">
        <name>[4Fe-4S] cluster</name>
        <dbReference type="ChEBI" id="CHEBI:49883"/>
    </cofactor>
</comment>
<dbReference type="NCBIfam" id="TIGR00720">
    <property type="entry name" value="sda_mono"/>
    <property type="match status" value="1"/>
</dbReference>
<dbReference type="EC" id="4.3.1.17" evidence="11"/>
<dbReference type="Gene3D" id="3.30.1330.90">
    <property type="entry name" value="D-3-phosphoglycerate dehydrogenase, domain 3"/>
    <property type="match status" value="1"/>
</dbReference>
<dbReference type="EMBL" id="JBHTCJ010000020">
    <property type="protein sequence ID" value="MFC7344796.1"/>
    <property type="molecule type" value="Genomic_DNA"/>
</dbReference>
<keyword evidence="9 11" id="KW-0456">Lyase</keyword>
<evidence type="ECO:0000313" key="15">
    <source>
        <dbReference type="Proteomes" id="UP001596504"/>
    </source>
</evidence>
<reference evidence="15" key="1">
    <citation type="journal article" date="2019" name="Int. J. Syst. Evol. Microbiol.">
        <title>The Global Catalogue of Microorganisms (GCM) 10K type strain sequencing project: providing services to taxonomists for standard genome sequencing and annotation.</title>
        <authorList>
            <consortium name="The Broad Institute Genomics Platform"/>
            <consortium name="The Broad Institute Genome Sequencing Center for Infectious Disease"/>
            <person name="Wu L."/>
            <person name="Ma J."/>
        </authorList>
    </citation>
    <scope>NUCLEOTIDE SEQUENCE [LARGE SCALE GENOMIC DNA]</scope>
    <source>
        <strain evidence="15">WLHS5</strain>
    </source>
</reference>
<evidence type="ECO:0000256" key="6">
    <source>
        <dbReference type="ARBA" id="ARBA00022723"/>
    </source>
</evidence>
<dbReference type="Proteomes" id="UP001596504">
    <property type="component" value="Unassembled WGS sequence"/>
</dbReference>
<evidence type="ECO:0000256" key="9">
    <source>
        <dbReference type="ARBA" id="ARBA00023239"/>
    </source>
</evidence>
<evidence type="ECO:0000256" key="11">
    <source>
        <dbReference type="RuleBase" id="RU366059"/>
    </source>
</evidence>
<dbReference type="SUPFAM" id="SSF143548">
    <property type="entry name" value="Serine metabolism enzymes domain"/>
    <property type="match status" value="1"/>
</dbReference>
<feature type="domain" description="Serine dehydratase-like alpha subunit" evidence="12">
    <location>
        <begin position="189"/>
        <end position="451"/>
    </location>
</feature>
<name>A0ABW2LVZ2_9PSEU</name>
<keyword evidence="8 11" id="KW-0411">Iron-sulfur</keyword>
<comment type="pathway">
    <text evidence="2">Carbohydrate biosynthesis; gluconeogenesis.</text>
</comment>
<dbReference type="InterPro" id="IPR029009">
    <property type="entry name" value="ASB_dom_sf"/>
</dbReference>